<feature type="compositionally biased region" description="Polar residues" evidence="1">
    <location>
        <begin position="27"/>
        <end position="38"/>
    </location>
</feature>
<dbReference type="AlphaFoldDB" id="A0A2P2J8H8"/>
<organism evidence="2">
    <name type="scientific">Rhizophora mucronata</name>
    <name type="common">Asiatic mangrove</name>
    <dbReference type="NCBI Taxonomy" id="61149"/>
    <lineage>
        <taxon>Eukaryota</taxon>
        <taxon>Viridiplantae</taxon>
        <taxon>Streptophyta</taxon>
        <taxon>Embryophyta</taxon>
        <taxon>Tracheophyta</taxon>
        <taxon>Spermatophyta</taxon>
        <taxon>Magnoliopsida</taxon>
        <taxon>eudicotyledons</taxon>
        <taxon>Gunneridae</taxon>
        <taxon>Pentapetalae</taxon>
        <taxon>rosids</taxon>
        <taxon>fabids</taxon>
        <taxon>Malpighiales</taxon>
        <taxon>Rhizophoraceae</taxon>
        <taxon>Rhizophora</taxon>
    </lineage>
</organism>
<dbReference type="EMBL" id="GGEC01009287">
    <property type="protein sequence ID" value="MBW89770.1"/>
    <property type="molecule type" value="Transcribed_RNA"/>
</dbReference>
<evidence type="ECO:0000313" key="2">
    <source>
        <dbReference type="EMBL" id="MBW89770.1"/>
    </source>
</evidence>
<name>A0A2P2J8H8_RHIMU</name>
<accession>A0A2P2J8H8</accession>
<feature type="region of interest" description="Disordered" evidence="1">
    <location>
        <begin position="1"/>
        <end position="38"/>
    </location>
</feature>
<reference evidence="2" key="1">
    <citation type="submission" date="2018-02" db="EMBL/GenBank/DDBJ databases">
        <title>Rhizophora mucronata_Transcriptome.</title>
        <authorList>
            <person name="Meera S.P."/>
            <person name="Sreeshan A."/>
            <person name="Augustine A."/>
        </authorList>
    </citation>
    <scope>NUCLEOTIDE SEQUENCE</scope>
    <source>
        <tissue evidence="2">Leaf</tissue>
    </source>
</reference>
<feature type="compositionally biased region" description="Low complexity" evidence="1">
    <location>
        <begin position="1"/>
        <end position="14"/>
    </location>
</feature>
<protein>
    <submittedName>
        <fullName evidence="2">Uncharacterized protein</fullName>
    </submittedName>
</protein>
<proteinExistence type="predicted"/>
<sequence length="38" mass="3932">MSSTASLDPSSTSPPLTPPNPQRTPLSPGNSPSNNRLQ</sequence>
<evidence type="ECO:0000256" key="1">
    <source>
        <dbReference type="SAM" id="MobiDB-lite"/>
    </source>
</evidence>